<evidence type="ECO:0008006" key="8">
    <source>
        <dbReference type="Google" id="ProtNLM"/>
    </source>
</evidence>
<dbReference type="PANTHER" id="PTHR20661:SF0">
    <property type="entry name" value="PHOSPHATIDYLINOSITOL-GLYCAN BIOSYNTHESIS CLASS W PROTEIN"/>
    <property type="match status" value="1"/>
</dbReference>
<evidence type="ECO:0000313" key="6">
    <source>
        <dbReference type="EMBL" id="CAK9251676.1"/>
    </source>
</evidence>
<dbReference type="InterPro" id="IPR009447">
    <property type="entry name" value="PIGW/GWT1"/>
</dbReference>
<keyword evidence="2 5" id="KW-0812">Transmembrane</keyword>
<comment type="caution">
    <text evidence="6">The sequence shown here is derived from an EMBL/GenBank/DDBJ whole genome shotgun (WGS) entry which is preliminary data.</text>
</comment>
<feature type="non-terminal residue" evidence="6">
    <location>
        <position position="179"/>
    </location>
</feature>
<dbReference type="PANTHER" id="PTHR20661">
    <property type="entry name" value="PHOSPHATIDYLINOSITOL-GLYCAN BIOSYNTHESIS CLASS W PROTEIN"/>
    <property type="match status" value="1"/>
</dbReference>
<proteinExistence type="predicted"/>
<organism evidence="6 7">
    <name type="scientific">Sphagnum jensenii</name>
    <dbReference type="NCBI Taxonomy" id="128206"/>
    <lineage>
        <taxon>Eukaryota</taxon>
        <taxon>Viridiplantae</taxon>
        <taxon>Streptophyta</taxon>
        <taxon>Embryophyta</taxon>
        <taxon>Bryophyta</taxon>
        <taxon>Sphagnophytina</taxon>
        <taxon>Sphagnopsida</taxon>
        <taxon>Sphagnales</taxon>
        <taxon>Sphagnaceae</taxon>
        <taxon>Sphagnum</taxon>
    </lineage>
</organism>
<keyword evidence="4 5" id="KW-0472">Membrane</keyword>
<evidence type="ECO:0000256" key="3">
    <source>
        <dbReference type="ARBA" id="ARBA00022989"/>
    </source>
</evidence>
<feature type="transmembrane region" description="Helical" evidence="5">
    <location>
        <begin position="114"/>
        <end position="133"/>
    </location>
</feature>
<protein>
    <recommendedName>
        <fullName evidence="8">GPI-anchored wall transfer protein 1</fullName>
    </recommendedName>
</protein>
<evidence type="ECO:0000256" key="4">
    <source>
        <dbReference type="ARBA" id="ARBA00023136"/>
    </source>
</evidence>
<sequence>ELKHIPMKILLTIKKSSILFVLGLLRLVLVSLTNYHFSHSEYGMHWNFFFTIFFVKLLACPFDLFIRKSSLRSFLLSVSIGILYQYFLSQHHYSQYLLDAQYNRVTFVDKNKEGIFSLFGYLAIYFAGEAVCYRLKYLVKQSRVNLEQFDGLKVAIKCVASLAFMSAGYWIAMEIGRRF</sequence>
<keyword evidence="3 5" id="KW-1133">Transmembrane helix</keyword>
<evidence type="ECO:0000256" key="1">
    <source>
        <dbReference type="ARBA" id="ARBA00004141"/>
    </source>
</evidence>
<dbReference type="Pfam" id="PF06423">
    <property type="entry name" value="GWT1"/>
    <property type="match status" value="1"/>
</dbReference>
<evidence type="ECO:0000256" key="5">
    <source>
        <dbReference type="SAM" id="Phobius"/>
    </source>
</evidence>
<feature type="transmembrane region" description="Helical" evidence="5">
    <location>
        <begin position="17"/>
        <end position="37"/>
    </location>
</feature>
<dbReference type="Proteomes" id="UP001497444">
    <property type="component" value="Unassembled WGS sequence"/>
</dbReference>
<keyword evidence="7" id="KW-1185">Reference proteome</keyword>
<evidence type="ECO:0000256" key="2">
    <source>
        <dbReference type="ARBA" id="ARBA00022692"/>
    </source>
</evidence>
<gene>
    <name evidence="6" type="ORF">CSSPJE1EN1_LOCUS27054</name>
</gene>
<feature type="transmembrane region" description="Helical" evidence="5">
    <location>
        <begin position="154"/>
        <end position="172"/>
    </location>
</feature>
<feature type="transmembrane region" description="Helical" evidence="5">
    <location>
        <begin position="74"/>
        <end position="94"/>
    </location>
</feature>
<dbReference type="EMBL" id="CAXAQS010000446">
    <property type="protein sequence ID" value="CAK9251676.1"/>
    <property type="molecule type" value="Genomic_DNA"/>
</dbReference>
<feature type="non-terminal residue" evidence="6">
    <location>
        <position position="1"/>
    </location>
</feature>
<reference evidence="6" key="1">
    <citation type="submission" date="2024-02" db="EMBL/GenBank/DDBJ databases">
        <authorList>
            <consortium name="ELIXIR-Norway"/>
            <consortium name="Elixir Norway"/>
        </authorList>
    </citation>
    <scope>NUCLEOTIDE SEQUENCE</scope>
</reference>
<name>A0ABP0VB67_9BRYO</name>
<feature type="transmembrane region" description="Helical" evidence="5">
    <location>
        <begin position="43"/>
        <end position="62"/>
    </location>
</feature>
<comment type="subcellular location">
    <subcellularLocation>
        <location evidence="1">Membrane</location>
        <topology evidence="1">Multi-pass membrane protein</topology>
    </subcellularLocation>
</comment>
<evidence type="ECO:0000313" key="7">
    <source>
        <dbReference type="Proteomes" id="UP001497444"/>
    </source>
</evidence>
<accession>A0ABP0VB67</accession>